<feature type="region of interest" description="Disordered" evidence="3">
    <location>
        <begin position="463"/>
        <end position="526"/>
    </location>
</feature>
<evidence type="ECO:0000256" key="2">
    <source>
        <dbReference type="SAM" id="Coils"/>
    </source>
</evidence>
<feature type="region of interest" description="Disordered" evidence="3">
    <location>
        <begin position="132"/>
        <end position="155"/>
    </location>
</feature>
<gene>
    <name evidence="5" type="ORF">Fcan01_03611</name>
</gene>
<feature type="compositionally biased region" description="Acidic residues" evidence="3">
    <location>
        <begin position="76"/>
        <end position="87"/>
    </location>
</feature>
<dbReference type="InterPro" id="IPR032755">
    <property type="entry name" value="TSNAXIP1_N"/>
</dbReference>
<dbReference type="EMBL" id="LNIX01000001">
    <property type="protein sequence ID" value="OXA65064.1"/>
    <property type="molecule type" value="Genomic_DNA"/>
</dbReference>
<reference evidence="5 6" key="1">
    <citation type="submission" date="2015-12" db="EMBL/GenBank/DDBJ databases">
        <title>The genome of Folsomia candida.</title>
        <authorList>
            <person name="Faddeeva A."/>
            <person name="Derks M.F."/>
            <person name="Anvar Y."/>
            <person name="Smit S."/>
            <person name="Van Straalen N."/>
            <person name="Roelofs D."/>
        </authorList>
    </citation>
    <scope>NUCLEOTIDE SEQUENCE [LARGE SCALE GENOMIC DNA]</scope>
    <source>
        <strain evidence="5 6">VU population</strain>
        <tissue evidence="5">Whole body</tissue>
    </source>
</reference>
<dbReference type="Proteomes" id="UP000198287">
    <property type="component" value="Unassembled WGS sequence"/>
</dbReference>
<feature type="domain" description="Translin-associated factor X-interacting protein 1 N-terminal" evidence="4">
    <location>
        <begin position="229"/>
        <end position="317"/>
    </location>
</feature>
<feature type="region of interest" description="Disordered" evidence="3">
    <location>
        <begin position="1"/>
        <end position="92"/>
    </location>
</feature>
<feature type="coiled-coil region" evidence="2">
    <location>
        <begin position="338"/>
        <end position="372"/>
    </location>
</feature>
<feature type="region of interest" description="Disordered" evidence="3">
    <location>
        <begin position="200"/>
        <end position="228"/>
    </location>
</feature>
<comment type="caution">
    <text evidence="5">The sequence shown here is derived from an EMBL/GenBank/DDBJ whole genome shotgun (WGS) entry which is preliminary data.</text>
</comment>
<keyword evidence="1 2" id="KW-0175">Coiled coil</keyword>
<proteinExistence type="predicted"/>
<evidence type="ECO:0000259" key="4">
    <source>
        <dbReference type="Pfam" id="PF15739"/>
    </source>
</evidence>
<dbReference type="OrthoDB" id="261426at2759"/>
<dbReference type="STRING" id="158441.A0A226F6I7"/>
<feature type="coiled-coil region" evidence="2">
    <location>
        <begin position="427"/>
        <end position="454"/>
    </location>
</feature>
<keyword evidence="6" id="KW-1185">Reference proteome</keyword>
<name>A0A226F6I7_FOLCA</name>
<dbReference type="Pfam" id="PF15739">
    <property type="entry name" value="TSNAXIP1_N"/>
    <property type="match status" value="1"/>
</dbReference>
<evidence type="ECO:0000256" key="3">
    <source>
        <dbReference type="SAM" id="MobiDB-lite"/>
    </source>
</evidence>
<sequence length="526" mass="61049">MDVKACAYFVEPQTSKASDEVTKEVATTVDPPQTGMDNAPVDNKGPLGKSVGGDVVEGEKHVSDNPQQQQPSGDEEKVEENEVGEEPEMSRRMISMPEVTESAKPSPPPVFTCHEATYVPNKILTSKKQKSTLWGANESSDEDLSGDEFFPQASDRKNYAKHYPTDNEYRPAAMSPFPVIIQQVVRLVHSELAKHGCQRLLPEKAKPATPNEESQSHHKKRESHLKLPHENMERKMHRLKIYKRAFGSLVIYFRSYSPLLLYIKKTYDDVLSFRLRQFKQAQHEKLRIYHERASLEHKMMTYKFPDFKRLKKSEQHLNLLYVRIRKQDEAIEFITEILRKMERSLSDHYEKYRDMEDQIKLLDIELTELTQRSMIPKKFEVQESEDNNGDDEVPAFLKSMDDDDEEEPIDENEEIDEDKRMVLILAYAVCTKDLEEAHRKLKLYEKKYQLQQLKKRLLQGRMHGGDEEDALEGQPIDDVVALGENSEDEAEEGMSDEEEEEDEDDEEEDEENDEAEENEFVEDGQE</sequence>
<evidence type="ECO:0000256" key="1">
    <source>
        <dbReference type="ARBA" id="ARBA00023054"/>
    </source>
</evidence>
<evidence type="ECO:0000313" key="6">
    <source>
        <dbReference type="Proteomes" id="UP000198287"/>
    </source>
</evidence>
<evidence type="ECO:0000313" key="5">
    <source>
        <dbReference type="EMBL" id="OXA65064.1"/>
    </source>
</evidence>
<feature type="region of interest" description="Disordered" evidence="3">
    <location>
        <begin position="379"/>
        <end position="415"/>
    </location>
</feature>
<organism evidence="5 6">
    <name type="scientific">Folsomia candida</name>
    <name type="common">Springtail</name>
    <dbReference type="NCBI Taxonomy" id="158441"/>
    <lineage>
        <taxon>Eukaryota</taxon>
        <taxon>Metazoa</taxon>
        <taxon>Ecdysozoa</taxon>
        <taxon>Arthropoda</taxon>
        <taxon>Hexapoda</taxon>
        <taxon>Collembola</taxon>
        <taxon>Entomobryomorpha</taxon>
        <taxon>Isotomoidea</taxon>
        <taxon>Isotomidae</taxon>
        <taxon>Proisotominae</taxon>
        <taxon>Folsomia</taxon>
    </lineage>
</organism>
<feature type="compositionally biased region" description="Acidic residues" evidence="3">
    <location>
        <begin position="382"/>
        <end position="393"/>
    </location>
</feature>
<accession>A0A226F6I7</accession>
<feature type="compositionally biased region" description="Acidic residues" evidence="3">
    <location>
        <begin position="401"/>
        <end position="415"/>
    </location>
</feature>
<protein>
    <submittedName>
        <fullName evidence="5">Translin-associated factor X-interacting protein 1</fullName>
    </submittedName>
</protein>
<feature type="compositionally biased region" description="Acidic residues" evidence="3">
    <location>
        <begin position="485"/>
        <end position="526"/>
    </location>
</feature>
<dbReference type="AlphaFoldDB" id="A0A226F6I7"/>